<dbReference type="EMBL" id="OX596104">
    <property type="protein sequence ID" value="CAN0039002.1"/>
    <property type="molecule type" value="Genomic_DNA"/>
</dbReference>
<organism evidence="1 2">
    <name type="scientific">Rangifer tarandus platyrhynchus</name>
    <name type="common">Svalbard reindeer</name>
    <dbReference type="NCBI Taxonomy" id="3082113"/>
    <lineage>
        <taxon>Eukaryota</taxon>
        <taxon>Metazoa</taxon>
        <taxon>Chordata</taxon>
        <taxon>Craniata</taxon>
        <taxon>Vertebrata</taxon>
        <taxon>Euteleostomi</taxon>
        <taxon>Mammalia</taxon>
        <taxon>Eutheria</taxon>
        <taxon>Laurasiatheria</taxon>
        <taxon>Artiodactyla</taxon>
        <taxon>Ruminantia</taxon>
        <taxon>Pecora</taxon>
        <taxon>Cervidae</taxon>
        <taxon>Odocoileinae</taxon>
        <taxon>Rangifer</taxon>
    </lineage>
</organism>
<evidence type="ECO:0000313" key="2">
    <source>
        <dbReference type="Proteomes" id="UP001162501"/>
    </source>
</evidence>
<reference evidence="1" key="2">
    <citation type="submission" date="2025-03" db="EMBL/GenBank/DDBJ databases">
        <authorList>
            <consortium name="ELIXIR-Norway"/>
            <consortium name="Elixir Norway"/>
        </authorList>
    </citation>
    <scope>NUCLEOTIDE SEQUENCE</scope>
</reference>
<dbReference type="Proteomes" id="UP001162501">
    <property type="component" value="Chromosome 20"/>
</dbReference>
<protein>
    <submittedName>
        <fullName evidence="1">Uncharacterized protein</fullName>
    </submittedName>
</protein>
<reference evidence="1" key="1">
    <citation type="submission" date="2023-05" db="EMBL/GenBank/DDBJ databases">
        <authorList>
            <consortium name="ELIXIR-Norway"/>
        </authorList>
    </citation>
    <scope>NUCLEOTIDE SEQUENCE</scope>
</reference>
<proteinExistence type="predicted"/>
<evidence type="ECO:0000313" key="1">
    <source>
        <dbReference type="EMBL" id="CAN0039002.1"/>
    </source>
</evidence>
<name>A0AC59YWL9_RANTA</name>
<gene>
    <name evidence="1" type="ORF">MRATA1EN22A_LOCUS11130</name>
</gene>
<sequence length="107" mass="10966">MGHLPGRDGLRGLGTEGELEAHVSVRGPRGGAGEPRGASVRCAASHTGSQDDCGRGLARRARGGGLSPLGLQSSGAVRSLLGTVFAVQRSRSPWLMDSSQAHDEPPN</sequence>
<accession>A0AC59YWL9</accession>